<dbReference type="AlphaFoldDB" id="A0A7U7GDJ0"/>
<dbReference type="EMBL" id="CBTK010000213">
    <property type="protein sequence ID" value="CDH45824.1"/>
    <property type="molecule type" value="Genomic_DNA"/>
</dbReference>
<reference evidence="1 2" key="1">
    <citation type="journal article" date="2014" name="ISME J.">
        <title>Candidatus Competibacter-lineage genomes retrieved from metagenomes reveal functional metabolic diversity.</title>
        <authorList>
            <person name="McIlroy S.J."/>
            <person name="Albertsen M."/>
            <person name="Andresen E.K."/>
            <person name="Saunders A.M."/>
            <person name="Kristiansen R."/>
            <person name="Stokholm-Bjerregaard M."/>
            <person name="Nielsen K.L."/>
            <person name="Nielsen P.H."/>
        </authorList>
    </citation>
    <scope>NUCLEOTIDE SEQUENCE [LARGE SCALE GENOMIC DNA]</scope>
    <source>
        <strain evidence="1 2">Run_B_J11</strain>
    </source>
</reference>
<name>A0A7U7GDJ0_9GAMM</name>
<dbReference type="Proteomes" id="UP000019184">
    <property type="component" value="Unassembled WGS sequence"/>
</dbReference>
<dbReference type="RefSeq" id="WP_034433954.1">
    <property type="nucleotide sequence ID" value="NZ_CBTK010000213.1"/>
</dbReference>
<evidence type="ECO:0000313" key="1">
    <source>
        <dbReference type="EMBL" id="CDH45824.1"/>
    </source>
</evidence>
<sequence>MQATLFVEETPAPVVKTPPVSHRPLPLDIKGDYHGWRSDVSCLVQHWEELHLLFLQSSLHSLASPSEPKEREEILRWLNAPQVRHPEPFSFQACLALYDPRLEAEDVQCLVRRILRRSRG</sequence>
<dbReference type="OrthoDB" id="9846217at2"/>
<keyword evidence="2" id="KW-1185">Reference proteome</keyword>
<comment type="caution">
    <text evidence="1">The sequence shown here is derived from an EMBL/GenBank/DDBJ whole genome shotgun (WGS) entry which is preliminary data.</text>
</comment>
<accession>A0A7U7GDJ0</accession>
<gene>
    <name evidence="1" type="ORF">BN874_2900003</name>
</gene>
<proteinExistence type="predicted"/>
<organism evidence="1 2">
    <name type="scientific">Candidatus Contendobacter odensis Run_B_J11</name>
    <dbReference type="NCBI Taxonomy" id="1400861"/>
    <lineage>
        <taxon>Bacteria</taxon>
        <taxon>Pseudomonadati</taxon>
        <taxon>Pseudomonadota</taxon>
        <taxon>Gammaproteobacteria</taxon>
        <taxon>Candidatus Competibacteraceae</taxon>
        <taxon>Candidatus Contendibacter</taxon>
    </lineage>
</organism>
<evidence type="ECO:0000313" key="2">
    <source>
        <dbReference type="Proteomes" id="UP000019184"/>
    </source>
</evidence>
<protein>
    <submittedName>
        <fullName evidence="1">Uncharacterized protein</fullName>
    </submittedName>
</protein>